<reference evidence="4" key="1">
    <citation type="submission" date="2021-05" db="EMBL/GenBank/DDBJ databases">
        <authorList>
            <person name="Pietrasiak N."/>
            <person name="Ward R."/>
            <person name="Stajich J.E."/>
            <person name="Kurbessoian T."/>
        </authorList>
    </citation>
    <scope>NUCLEOTIDE SEQUENCE</scope>
    <source>
        <strain evidence="4">GSE-TBD4-15B</strain>
    </source>
</reference>
<evidence type="ECO:0000256" key="2">
    <source>
        <dbReference type="ARBA" id="ARBA00023315"/>
    </source>
</evidence>
<keyword evidence="1" id="KW-0808">Transferase</keyword>
<dbReference type="CDD" id="cd04301">
    <property type="entry name" value="NAT_SF"/>
    <property type="match status" value="1"/>
</dbReference>
<dbReference type="Pfam" id="PF00583">
    <property type="entry name" value="Acetyltransf_1"/>
    <property type="match status" value="1"/>
</dbReference>
<dbReference type="AlphaFoldDB" id="A0A951U489"/>
<dbReference type="PANTHER" id="PTHR43072">
    <property type="entry name" value="N-ACETYLTRANSFERASE"/>
    <property type="match status" value="1"/>
</dbReference>
<dbReference type="GO" id="GO:0016747">
    <property type="term" value="F:acyltransferase activity, transferring groups other than amino-acyl groups"/>
    <property type="evidence" value="ECO:0007669"/>
    <property type="project" value="InterPro"/>
</dbReference>
<name>A0A951U489_9CYAN</name>
<comment type="caution">
    <text evidence="4">The sequence shown here is derived from an EMBL/GenBank/DDBJ whole genome shotgun (WGS) entry which is preliminary data.</text>
</comment>
<gene>
    <name evidence="4" type="ORF">KME07_08560</name>
</gene>
<protein>
    <submittedName>
        <fullName evidence="4">GNAT family N-acetyltransferase</fullName>
    </submittedName>
</protein>
<reference evidence="4" key="2">
    <citation type="journal article" date="2022" name="Microbiol. Resour. Announc.">
        <title>Metagenome Sequencing to Explore Phylogenomics of Terrestrial Cyanobacteria.</title>
        <authorList>
            <person name="Ward R.D."/>
            <person name="Stajich J.E."/>
            <person name="Johansen J.R."/>
            <person name="Huntemann M."/>
            <person name="Clum A."/>
            <person name="Foster B."/>
            <person name="Foster B."/>
            <person name="Roux S."/>
            <person name="Palaniappan K."/>
            <person name="Varghese N."/>
            <person name="Mukherjee S."/>
            <person name="Reddy T.B.K."/>
            <person name="Daum C."/>
            <person name="Copeland A."/>
            <person name="Chen I.A."/>
            <person name="Ivanova N.N."/>
            <person name="Kyrpides N.C."/>
            <person name="Shapiro N."/>
            <person name="Eloe-Fadrosh E.A."/>
            <person name="Pietrasiak N."/>
        </authorList>
    </citation>
    <scope>NUCLEOTIDE SEQUENCE</scope>
    <source>
        <strain evidence="4">GSE-TBD4-15B</strain>
    </source>
</reference>
<dbReference type="SUPFAM" id="SSF55729">
    <property type="entry name" value="Acyl-CoA N-acyltransferases (Nat)"/>
    <property type="match status" value="1"/>
</dbReference>
<organism evidence="4 5">
    <name type="scientific">Pegethrix bostrychoides GSE-TBD4-15B</name>
    <dbReference type="NCBI Taxonomy" id="2839662"/>
    <lineage>
        <taxon>Bacteria</taxon>
        <taxon>Bacillati</taxon>
        <taxon>Cyanobacteriota</taxon>
        <taxon>Cyanophyceae</taxon>
        <taxon>Oculatellales</taxon>
        <taxon>Oculatellaceae</taxon>
        <taxon>Pegethrix</taxon>
    </lineage>
</organism>
<feature type="domain" description="N-acetyltransferase" evidence="3">
    <location>
        <begin position="1"/>
        <end position="154"/>
    </location>
</feature>
<evidence type="ECO:0000256" key="1">
    <source>
        <dbReference type="ARBA" id="ARBA00022679"/>
    </source>
</evidence>
<accession>A0A951U489</accession>
<proteinExistence type="predicted"/>
<dbReference type="EMBL" id="JAHHHV010000045">
    <property type="protein sequence ID" value="MBW4465479.1"/>
    <property type="molecule type" value="Genomic_DNA"/>
</dbReference>
<dbReference type="InterPro" id="IPR016181">
    <property type="entry name" value="Acyl_CoA_acyltransferase"/>
</dbReference>
<dbReference type="Gene3D" id="3.40.630.30">
    <property type="match status" value="1"/>
</dbReference>
<keyword evidence="2" id="KW-0012">Acyltransferase</keyword>
<dbReference type="PROSITE" id="PS51186">
    <property type="entry name" value="GNAT"/>
    <property type="match status" value="1"/>
</dbReference>
<evidence type="ECO:0000313" key="5">
    <source>
        <dbReference type="Proteomes" id="UP000707356"/>
    </source>
</evidence>
<evidence type="ECO:0000259" key="3">
    <source>
        <dbReference type="PROSITE" id="PS51186"/>
    </source>
</evidence>
<evidence type="ECO:0000313" key="4">
    <source>
        <dbReference type="EMBL" id="MBW4465479.1"/>
    </source>
</evidence>
<dbReference type="InterPro" id="IPR000182">
    <property type="entry name" value="GNAT_dom"/>
</dbReference>
<dbReference type="Proteomes" id="UP000707356">
    <property type="component" value="Unassembled WGS sequence"/>
</dbReference>
<dbReference type="PANTHER" id="PTHR43072:SF23">
    <property type="entry name" value="UPF0039 PROTEIN C11D3.02C"/>
    <property type="match status" value="1"/>
</dbReference>
<sequence>MQIRDAVEADLAAIVAIYNAAIPGRNATADLTPITVESRRDWLLNRDARRPLWVLLIEAEIAAWIGLSSFYGGRPAYNATAEISIYIAPQHQGKGYGSLLVAKMLEQAPSLGITTFLVMYFDHNEASRKLFTRFGFQPMGHLPEIAVLDGVRRGLVIAGLQAPVASP</sequence>